<dbReference type="PANTHER" id="PTHR46060:SF3">
    <property type="entry name" value="PROTEIN GVQW3"/>
    <property type="match status" value="1"/>
</dbReference>
<gene>
    <name evidence="1" type="ORF">SPARVUS_LOCUS6594161</name>
</gene>
<evidence type="ECO:0008006" key="3">
    <source>
        <dbReference type="Google" id="ProtNLM"/>
    </source>
</evidence>
<name>A0ABN9D818_9NEOB</name>
<proteinExistence type="predicted"/>
<evidence type="ECO:0000313" key="2">
    <source>
        <dbReference type="Proteomes" id="UP001162483"/>
    </source>
</evidence>
<keyword evidence="2" id="KW-1185">Reference proteome</keyword>
<protein>
    <recommendedName>
        <fullName evidence="3">Transposase</fullName>
    </recommendedName>
</protein>
<dbReference type="EMBL" id="CATNWA010014122">
    <property type="protein sequence ID" value="CAI9567771.1"/>
    <property type="molecule type" value="Genomic_DNA"/>
</dbReference>
<dbReference type="InterPro" id="IPR052709">
    <property type="entry name" value="Transposase-MT_Hybrid"/>
</dbReference>
<dbReference type="Proteomes" id="UP001162483">
    <property type="component" value="Unassembled WGS sequence"/>
</dbReference>
<dbReference type="PANTHER" id="PTHR46060">
    <property type="entry name" value="MARINER MOS1 TRANSPOSASE-LIKE PROTEIN"/>
    <property type="match status" value="1"/>
</dbReference>
<evidence type="ECO:0000313" key="1">
    <source>
        <dbReference type="EMBL" id="CAI9567771.1"/>
    </source>
</evidence>
<accession>A0ABN9D818</accession>
<reference evidence="1" key="1">
    <citation type="submission" date="2023-05" db="EMBL/GenBank/DDBJ databases">
        <authorList>
            <person name="Stuckert A."/>
        </authorList>
    </citation>
    <scope>NUCLEOTIDE SEQUENCE</scope>
</reference>
<sequence length="136" mass="16307">MIDRKLEQKINIKFCVKIGKSVSKTLVLLQQAYDEHFMNKSNVFEWHRQFKEVWENVHNDARNGQPEMQRTNVHVDRLRALICSGQRLSVRMMTEELNMNRETRQILMEDLGLRKFSAKMVPRILREERMLSSNFI</sequence>
<organism evidence="1 2">
    <name type="scientific">Staurois parvus</name>
    <dbReference type="NCBI Taxonomy" id="386267"/>
    <lineage>
        <taxon>Eukaryota</taxon>
        <taxon>Metazoa</taxon>
        <taxon>Chordata</taxon>
        <taxon>Craniata</taxon>
        <taxon>Vertebrata</taxon>
        <taxon>Euteleostomi</taxon>
        <taxon>Amphibia</taxon>
        <taxon>Batrachia</taxon>
        <taxon>Anura</taxon>
        <taxon>Neobatrachia</taxon>
        <taxon>Ranoidea</taxon>
        <taxon>Ranidae</taxon>
        <taxon>Staurois</taxon>
    </lineage>
</organism>
<dbReference type="Gene3D" id="1.10.10.1450">
    <property type="match status" value="1"/>
</dbReference>
<comment type="caution">
    <text evidence="1">The sequence shown here is derived from an EMBL/GenBank/DDBJ whole genome shotgun (WGS) entry which is preliminary data.</text>
</comment>